<comment type="function">
    <text evidence="2">Catalyzes the reversible cyclization of carbamoyl aspartate to dihydroorotate.</text>
</comment>
<dbReference type="EMBL" id="BAABCP010000002">
    <property type="protein sequence ID" value="GAA3949027.1"/>
    <property type="molecule type" value="Genomic_DNA"/>
</dbReference>
<dbReference type="PANTHER" id="PTHR43668">
    <property type="entry name" value="ALLANTOINASE"/>
    <property type="match status" value="1"/>
</dbReference>
<dbReference type="Gene3D" id="3.20.20.140">
    <property type="entry name" value="Metal-dependent hydrolases"/>
    <property type="match status" value="1"/>
</dbReference>
<dbReference type="InterPro" id="IPR002195">
    <property type="entry name" value="Dihydroorotase_CS"/>
</dbReference>
<evidence type="ECO:0000256" key="4">
    <source>
        <dbReference type="ARBA" id="ARBA00022723"/>
    </source>
</evidence>
<dbReference type="PROSITE" id="PS00483">
    <property type="entry name" value="DIHYDROOROTASE_2"/>
    <property type="match status" value="1"/>
</dbReference>
<dbReference type="InterPro" id="IPR006680">
    <property type="entry name" value="Amidohydro-rel"/>
</dbReference>
<keyword evidence="4" id="KW-0479">Metal-binding</keyword>
<keyword evidence="8" id="KW-1185">Reference proteome</keyword>
<evidence type="ECO:0000313" key="7">
    <source>
        <dbReference type="EMBL" id="GAA3949027.1"/>
    </source>
</evidence>
<feature type="domain" description="Amidohydrolase-related" evidence="6">
    <location>
        <begin position="8"/>
        <end position="394"/>
    </location>
</feature>
<evidence type="ECO:0000256" key="1">
    <source>
        <dbReference type="ARBA" id="ARBA00001947"/>
    </source>
</evidence>
<evidence type="ECO:0000256" key="3">
    <source>
        <dbReference type="ARBA" id="ARBA00010286"/>
    </source>
</evidence>
<dbReference type="SUPFAM" id="SSF51338">
    <property type="entry name" value="Composite domain of metallo-dependent hydrolases"/>
    <property type="match status" value="1"/>
</dbReference>
<evidence type="ECO:0000313" key="8">
    <source>
        <dbReference type="Proteomes" id="UP001501591"/>
    </source>
</evidence>
<dbReference type="SUPFAM" id="SSF51556">
    <property type="entry name" value="Metallo-dependent hydrolases"/>
    <property type="match status" value="1"/>
</dbReference>
<gene>
    <name evidence="7" type="ORF">GCM10022383_28500</name>
</gene>
<dbReference type="InterPro" id="IPR032466">
    <property type="entry name" value="Metal_Hydrolase"/>
</dbReference>
<keyword evidence="5" id="KW-0378">Hydrolase</keyword>
<reference evidence="8" key="1">
    <citation type="journal article" date="2019" name="Int. J. Syst. Evol. Microbiol.">
        <title>The Global Catalogue of Microorganisms (GCM) 10K type strain sequencing project: providing services to taxonomists for standard genome sequencing and annotation.</title>
        <authorList>
            <consortium name="The Broad Institute Genomics Platform"/>
            <consortium name="The Broad Institute Genome Sequencing Center for Infectious Disease"/>
            <person name="Wu L."/>
            <person name="Ma J."/>
        </authorList>
    </citation>
    <scope>NUCLEOTIDE SEQUENCE [LARGE SCALE GENOMIC DNA]</scope>
    <source>
        <strain evidence="8">JCM 17024</strain>
    </source>
</reference>
<proteinExistence type="inferred from homology"/>
<evidence type="ECO:0000256" key="2">
    <source>
        <dbReference type="ARBA" id="ARBA00002368"/>
    </source>
</evidence>
<organism evidence="7 8">
    <name type="scientific">Microbacterium soli</name>
    <dbReference type="NCBI Taxonomy" id="446075"/>
    <lineage>
        <taxon>Bacteria</taxon>
        <taxon>Bacillati</taxon>
        <taxon>Actinomycetota</taxon>
        <taxon>Actinomycetes</taxon>
        <taxon>Micrococcales</taxon>
        <taxon>Microbacteriaceae</taxon>
        <taxon>Microbacterium</taxon>
    </lineage>
</organism>
<evidence type="ECO:0000256" key="5">
    <source>
        <dbReference type="ARBA" id="ARBA00022801"/>
    </source>
</evidence>
<dbReference type="InterPro" id="IPR011059">
    <property type="entry name" value="Metal-dep_hydrolase_composite"/>
</dbReference>
<dbReference type="InterPro" id="IPR050138">
    <property type="entry name" value="DHOase/Allantoinase_Hydrolase"/>
</dbReference>
<sequence length="418" mass="45387">MIDASGLTVLPGLVDVHSHHREPGFTHKEDILSATRACAAGGVTTTLAMPNVSPPPNTVRILDDMMRLYERSAVVDWNINPAGTIVEEIPKLAQKGIAAVKVFMVTDTGRDYPHMPGIGVHDHGQLLATMEACSRAGVPLMVHPHDQSLMHQIETAMWARGERDALAYARAYAAHDGVIWETAIALLLRLQQATGVQLHLLHVQTAGSVELIRAAKARGQKVSAEVNPWALFLGHDWANIERLGSYALSYWVPESNQAALWEGLADGTIDLISTDHAPHTAEEKEVGWRDGWEAQTGTPSAQFYLRMMLDAVHHGKISLERAVELCSTAPARVFNMTRKGSIAVGFDADLVLVDQTAQRTISNSEVLSKIGYSPYADMTFTGLPVRTLVRGKTVFAEGTVVGEPGFGEQAFVARDVPA</sequence>
<evidence type="ECO:0000259" key="6">
    <source>
        <dbReference type="Pfam" id="PF01979"/>
    </source>
</evidence>
<comment type="cofactor">
    <cofactor evidence="1">
        <name>Zn(2+)</name>
        <dbReference type="ChEBI" id="CHEBI:29105"/>
    </cofactor>
</comment>
<protein>
    <submittedName>
        <fullName evidence="7">Dihydroorotase</fullName>
    </submittedName>
</protein>
<dbReference type="PANTHER" id="PTHR43668:SF2">
    <property type="entry name" value="ALLANTOINASE"/>
    <property type="match status" value="1"/>
</dbReference>
<comment type="similarity">
    <text evidence="3">Belongs to the metallo-dependent hydrolases superfamily. DHOase family. Class I DHOase subfamily.</text>
</comment>
<dbReference type="Pfam" id="PF01979">
    <property type="entry name" value="Amidohydro_1"/>
    <property type="match status" value="1"/>
</dbReference>
<dbReference type="Gene3D" id="2.30.40.10">
    <property type="entry name" value="Urease, subunit C, domain 1"/>
    <property type="match status" value="1"/>
</dbReference>
<dbReference type="Proteomes" id="UP001501591">
    <property type="component" value="Unassembled WGS sequence"/>
</dbReference>
<name>A0ABP7NM76_9MICO</name>
<accession>A0ABP7NM76</accession>
<comment type="caution">
    <text evidence="7">The sequence shown here is derived from an EMBL/GenBank/DDBJ whole genome shotgun (WGS) entry which is preliminary data.</text>
</comment>